<evidence type="ECO:0000313" key="12">
    <source>
        <dbReference type="Proteomes" id="UP000183832"/>
    </source>
</evidence>
<evidence type="ECO:0000256" key="6">
    <source>
        <dbReference type="ARBA" id="ARBA00023125"/>
    </source>
</evidence>
<dbReference type="PROSITE" id="PS00028">
    <property type="entry name" value="ZINC_FINGER_C2H2_1"/>
    <property type="match status" value="8"/>
</dbReference>
<gene>
    <name evidence="11" type="ORF">CLUMA_CG017962</name>
</gene>
<evidence type="ECO:0000313" key="11">
    <source>
        <dbReference type="EMBL" id="CRL05354.1"/>
    </source>
</evidence>
<dbReference type="EMBL" id="CVRI01000064">
    <property type="protein sequence ID" value="CRL05354.1"/>
    <property type="molecule type" value="Genomic_DNA"/>
</dbReference>
<feature type="domain" description="C2H2-type" evidence="10">
    <location>
        <begin position="411"/>
        <end position="438"/>
    </location>
</feature>
<dbReference type="OrthoDB" id="8117402at2759"/>
<feature type="domain" description="C2H2-type" evidence="10">
    <location>
        <begin position="459"/>
        <end position="489"/>
    </location>
</feature>
<dbReference type="Gene3D" id="3.30.160.60">
    <property type="entry name" value="Classic Zinc Finger"/>
    <property type="match status" value="6"/>
</dbReference>
<feature type="domain" description="C2H2-type" evidence="10">
    <location>
        <begin position="272"/>
        <end position="301"/>
    </location>
</feature>
<dbReference type="GO" id="GO:0010468">
    <property type="term" value="P:regulation of gene expression"/>
    <property type="evidence" value="ECO:0007669"/>
    <property type="project" value="TreeGrafter"/>
</dbReference>
<dbReference type="GO" id="GO:0005634">
    <property type="term" value="C:nucleus"/>
    <property type="evidence" value="ECO:0007669"/>
    <property type="project" value="UniProtKB-SubCell"/>
</dbReference>
<dbReference type="STRING" id="568069.A0A1J1J061"/>
<dbReference type="PROSITE" id="PS50157">
    <property type="entry name" value="ZINC_FINGER_C2H2_2"/>
    <property type="match status" value="7"/>
</dbReference>
<organism evidence="11 12">
    <name type="scientific">Clunio marinus</name>
    <dbReference type="NCBI Taxonomy" id="568069"/>
    <lineage>
        <taxon>Eukaryota</taxon>
        <taxon>Metazoa</taxon>
        <taxon>Ecdysozoa</taxon>
        <taxon>Arthropoda</taxon>
        <taxon>Hexapoda</taxon>
        <taxon>Insecta</taxon>
        <taxon>Pterygota</taxon>
        <taxon>Neoptera</taxon>
        <taxon>Endopterygota</taxon>
        <taxon>Diptera</taxon>
        <taxon>Nematocera</taxon>
        <taxon>Chironomoidea</taxon>
        <taxon>Chironomidae</taxon>
        <taxon>Clunio</taxon>
    </lineage>
</organism>
<evidence type="ECO:0000256" key="8">
    <source>
        <dbReference type="PROSITE-ProRule" id="PRU00042"/>
    </source>
</evidence>
<keyword evidence="12" id="KW-1185">Reference proteome</keyword>
<evidence type="ECO:0000259" key="10">
    <source>
        <dbReference type="PROSITE" id="PS50157"/>
    </source>
</evidence>
<protein>
    <submittedName>
        <fullName evidence="11">CLUMA_CG017962, isoform A</fullName>
    </submittedName>
</protein>
<evidence type="ECO:0000256" key="5">
    <source>
        <dbReference type="ARBA" id="ARBA00022833"/>
    </source>
</evidence>
<dbReference type="SMART" id="SM00355">
    <property type="entry name" value="ZnF_C2H2"/>
    <property type="match status" value="9"/>
</dbReference>
<dbReference type="PANTHER" id="PTHR16515">
    <property type="entry name" value="PR DOMAIN ZINC FINGER PROTEIN"/>
    <property type="match status" value="1"/>
</dbReference>
<evidence type="ECO:0000256" key="2">
    <source>
        <dbReference type="ARBA" id="ARBA00022723"/>
    </source>
</evidence>
<feature type="domain" description="C2H2-type" evidence="10">
    <location>
        <begin position="128"/>
        <end position="155"/>
    </location>
</feature>
<keyword evidence="4 8" id="KW-0863">Zinc-finger</keyword>
<feature type="domain" description="C2H2-type" evidence="10">
    <location>
        <begin position="187"/>
        <end position="215"/>
    </location>
</feature>
<proteinExistence type="predicted"/>
<keyword evidence="6" id="KW-0238">DNA-binding</keyword>
<dbReference type="InterPro" id="IPR013087">
    <property type="entry name" value="Znf_C2H2_type"/>
</dbReference>
<feature type="domain" description="C2H2-type" evidence="10">
    <location>
        <begin position="302"/>
        <end position="330"/>
    </location>
</feature>
<accession>A0A1J1J061</accession>
<comment type="subcellular location">
    <subcellularLocation>
        <location evidence="1">Nucleus</location>
    </subcellularLocation>
</comment>
<feature type="region of interest" description="Disordered" evidence="9">
    <location>
        <begin position="314"/>
        <end position="353"/>
    </location>
</feature>
<dbReference type="SUPFAM" id="SSF57667">
    <property type="entry name" value="beta-beta-alpha zinc fingers"/>
    <property type="match status" value="4"/>
</dbReference>
<dbReference type="InterPro" id="IPR050331">
    <property type="entry name" value="Zinc_finger"/>
</dbReference>
<keyword evidence="5" id="KW-0862">Zinc</keyword>
<keyword evidence="3" id="KW-0677">Repeat</keyword>
<dbReference type="GO" id="GO:0008270">
    <property type="term" value="F:zinc ion binding"/>
    <property type="evidence" value="ECO:0007669"/>
    <property type="project" value="UniProtKB-KW"/>
</dbReference>
<evidence type="ECO:0000256" key="9">
    <source>
        <dbReference type="SAM" id="MobiDB-lite"/>
    </source>
</evidence>
<feature type="compositionally biased region" description="Basic and acidic residues" evidence="9">
    <location>
        <begin position="321"/>
        <end position="340"/>
    </location>
</feature>
<evidence type="ECO:0000256" key="3">
    <source>
        <dbReference type="ARBA" id="ARBA00022737"/>
    </source>
</evidence>
<dbReference type="AlphaFoldDB" id="A0A1J1J061"/>
<keyword evidence="2" id="KW-0479">Metal-binding</keyword>
<name>A0A1J1J061_9DIPT</name>
<evidence type="ECO:0000256" key="4">
    <source>
        <dbReference type="ARBA" id="ARBA00022771"/>
    </source>
</evidence>
<dbReference type="PANTHER" id="PTHR16515:SF2">
    <property type="entry name" value="PR DOMAIN ZINC FINGER PROTEIN 4"/>
    <property type="match status" value="1"/>
</dbReference>
<feature type="domain" description="C2H2-type" evidence="10">
    <location>
        <begin position="157"/>
        <end position="186"/>
    </location>
</feature>
<evidence type="ECO:0000256" key="1">
    <source>
        <dbReference type="ARBA" id="ARBA00004123"/>
    </source>
</evidence>
<dbReference type="Proteomes" id="UP000183832">
    <property type="component" value="Unassembled WGS sequence"/>
</dbReference>
<keyword evidence="7" id="KW-0539">Nucleus</keyword>
<sequence>MTNLRCIACNNTKTNTVEASLEGDALDMFNFVCCLEISQADETQGICISCHDELRVSFNFKKRCLEIFANVYDHHVNENHNDDDFACLDTLLDQSLHEDDSLNLNDLLIPEVCLGNVSLSVLDVSDNTKCRYCFEEFPTKETCLEHMEIHKGDDKPYKCPQEGCVSSFKARKNLKDHYLVHSNERPFPCHFCEQTFKSSSNRSKHERRIHSLERNAMKSLNAEKQLNKTDEKLKTNLPLPAPVVVAVKEEMPATVTVINSILLGGDGDERIFKCLQDGCSSRFKSRSSLRDHQKVHSDERPYPCAFCSSAFKSSSNRSKHERGSHLKEYQKRKLERENMRNGEFNSESSPPKKLKFMPLQQASKVIIKTEATAAPKKPSVKGFPCRYCEKVLTRADNRDKHEATHKDYLAFDCGFCTMNFKTPEALKEHTKIHTDRKERRSASLQQHIKIETVQPEPEYICDEDDCGRTYTSPKALKNHKKTKHNDDENDEISCDICSHSFRKANTAEHLKIHI</sequence>
<dbReference type="GO" id="GO:0003677">
    <property type="term" value="F:DNA binding"/>
    <property type="evidence" value="ECO:0007669"/>
    <property type="project" value="UniProtKB-KW"/>
</dbReference>
<dbReference type="Pfam" id="PF00096">
    <property type="entry name" value="zf-C2H2"/>
    <property type="match status" value="2"/>
</dbReference>
<dbReference type="InterPro" id="IPR036236">
    <property type="entry name" value="Znf_C2H2_sf"/>
</dbReference>
<evidence type="ECO:0000256" key="7">
    <source>
        <dbReference type="ARBA" id="ARBA00023242"/>
    </source>
</evidence>
<reference evidence="11 12" key="1">
    <citation type="submission" date="2015-04" db="EMBL/GenBank/DDBJ databases">
        <authorList>
            <person name="Syromyatnikov M.Y."/>
            <person name="Popov V.N."/>
        </authorList>
    </citation>
    <scope>NUCLEOTIDE SEQUENCE [LARGE SCALE GENOMIC DNA]</scope>
</reference>